<dbReference type="InterPro" id="IPR005482">
    <property type="entry name" value="Biotin_COase_C"/>
</dbReference>
<dbReference type="Pfam" id="PF02786">
    <property type="entry name" value="CPSase_L_D2"/>
    <property type="match status" value="2"/>
</dbReference>
<evidence type="ECO:0000256" key="5">
    <source>
        <dbReference type="ARBA" id="ARBA00023267"/>
    </source>
</evidence>
<dbReference type="InterPro" id="IPR000089">
    <property type="entry name" value="Biotin_lipoyl"/>
</dbReference>
<keyword evidence="2" id="KW-0436">Ligase</keyword>
<dbReference type="SMART" id="SM00878">
    <property type="entry name" value="Biotin_carb_C"/>
    <property type="match status" value="1"/>
</dbReference>
<evidence type="ECO:0000256" key="1">
    <source>
        <dbReference type="ARBA" id="ARBA00001953"/>
    </source>
</evidence>
<dbReference type="Pfam" id="PF02785">
    <property type="entry name" value="Biotin_carb_C"/>
    <property type="match status" value="1"/>
</dbReference>
<keyword evidence="3 6" id="KW-0547">Nucleotide-binding</keyword>
<dbReference type="SUPFAM" id="SSF51246">
    <property type="entry name" value="Rudiment single hybrid motif"/>
    <property type="match status" value="1"/>
</dbReference>
<dbReference type="Pfam" id="PF00364">
    <property type="entry name" value="Biotin_lipoyl"/>
    <property type="match status" value="1"/>
</dbReference>
<dbReference type="SUPFAM" id="SSF56059">
    <property type="entry name" value="Glutathione synthetase ATP-binding domain-like"/>
    <property type="match status" value="1"/>
</dbReference>
<dbReference type="PANTHER" id="PTHR18866:SF33">
    <property type="entry name" value="METHYLCROTONOYL-COA CARBOXYLASE SUBUNIT ALPHA, MITOCHONDRIAL-RELATED"/>
    <property type="match status" value="1"/>
</dbReference>
<dbReference type="SUPFAM" id="SSF52440">
    <property type="entry name" value="PreATP-grasp domain"/>
    <property type="match status" value="1"/>
</dbReference>
<sequence length="703" mass="73776">MKRILIANRGEIARRVIRTAHAMGIETVAVYADPDATALHVREATLAFALGGTTSAESYLRVERLLEAARATGADAIHPGYGFLSEDARFAQAVQDAGLCWIGPPPAAIRALGSKSAAKALAAAQGVPCLPGYAGEDQSDGRFAAEAERVGYPVMVKAVAGGGGRGMRQVSEAAQLPAALASARSEALAGFGNGELLIERALLHPRHVEVQVFADTHGHCIHLGERDCSVQRRHQKIIEESPSPAVDAALRERMGACAVALAQGAGYVGAGTVEFLLEGEDVSPPGRPKAKHAPSGGSAAHAVASVGAQFFLMEMNTRLQVEHPVTEALTGLDLVEWQIRVARGEPLPLAQHEVRLQGHAIEVRLCAEDERFTPHTGRVLHFAAPLSTEFTSAFAVAPLNASARPTLRFDHAIERGSEVTPHYDAMLGKLIAHAATREAAIDALVQALGQTELLGLPTNRAFLAECLAHPQFRAGQALISFLAGEADAVRDVLLKKELLAHSQYGLAAVLTQNWTDLGLPCSFPRPLRLRHRDTTMSLAVQALGAGRWQVQPAGSRTPAAQPLQITALPDGAVQCVQGGVAQRVQVAHAGGQRWHLQAGAVDWWLDDVSLLPAARAGAGTGATELRAPFNGRVVNVAAVVGRALAAGDTAVVIESMKLEHSLAGTAAATVAEVLVSPGQQVAPGQVLVRFAALMPAASGETRA</sequence>
<dbReference type="GO" id="GO:0005524">
    <property type="term" value="F:ATP binding"/>
    <property type="evidence" value="ECO:0007669"/>
    <property type="project" value="UniProtKB-UniRule"/>
</dbReference>
<dbReference type="FunFam" id="3.40.50.20:FF:000010">
    <property type="entry name" value="Propionyl-CoA carboxylase subunit alpha"/>
    <property type="match status" value="1"/>
</dbReference>
<dbReference type="PROSITE" id="PS00867">
    <property type="entry name" value="CPSASE_2"/>
    <property type="match status" value="1"/>
</dbReference>
<feature type="domain" description="ATP-grasp" evidence="7">
    <location>
        <begin position="119"/>
        <end position="343"/>
    </location>
</feature>
<dbReference type="Gene3D" id="3.30.470.20">
    <property type="entry name" value="ATP-grasp fold, B domain"/>
    <property type="match status" value="1"/>
</dbReference>
<dbReference type="SUPFAM" id="SSF51230">
    <property type="entry name" value="Single hybrid motif"/>
    <property type="match status" value="1"/>
</dbReference>
<evidence type="ECO:0000313" key="10">
    <source>
        <dbReference type="Proteomes" id="UP000316798"/>
    </source>
</evidence>
<dbReference type="InterPro" id="IPR011764">
    <property type="entry name" value="Biotin_carboxylation_dom"/>
</dbReference>
<dbReference type="PANTHER" id="PTHR18866">
    <property type="entry name" value="CARBOXYLASE:PYRUVATE/ACETYL-COA/PROPIONYL-COA CARBOXYLASE"/>
    <property type="match status" value="1"/>
</dbReference>
<keyword evidence="10" id="KW-1185">Reference proteome</keyword>
<dbReference type="GO" id="GO:0016874">
    <property type="term" value="F:ligase activity"/>
    <property type="evidence" value="ECO:0007669"/>
    <property type="project" value="UniProtKB-KW"/>
</dbReference>
<dbReference type="FunFam" id="3.30.1490.20:FF:000003">
    <property type="entry name" value="acetyl-CoA carboxylase isoform X1"/>
    <property type="match status" value="1"/>
</dbReference>
<comment type="cofactor">
    <cofactor evidence="1">
        <name>biotin</name>
        <dbReference type="ChEBI" id="CHEBI:57586"/>
    </cofactor>
</comment>
<dbReference type="InterPro" id="IPR011053">
    <property type="entry name" value="Single_hybrid_motif"/>
</dbReference>
<keyword evidence="5" id="KW-0092">Biotin</keyword>
<name>A0A515DD59_9BURK</name>
<reference evidence="9 10" key="1">
    <citation type="submission" date="2019-01" db="EMBL/GenBank/DDBJ databases">
        <title>Genomic insights into a novel species Rhodoferax sp.</title>
        <authorList>
            <person name="Jin L."/>
        </authorList>
    </citation>
    <scope>NUCLEOTIDE SEQUENCE [LARGE SCALE GENOMIC DNA]</scope>
    <source>
        <strain evidence="9 10">CHu59-6-5</strain>
    </source>
</reference>
<evidence type="ECO:0000259" key="7">
    <source>
        <dbReference type="PROSITE" id="PS50975"/>
    </source>
</evidence>
<protein>
    <submittedName>
        <fullName evidence="9">ATP-grasp domain-containing protein</fullName>
    </submittedName>
</protein>
<dbReference type="AlphaFoldDB" id="A0A515DD59"/>
<dbReference type="GO" id="GO:0046872">
    <property type="term" value="F:metal ion binding"/>
    <property type="evidence" value="ECO:0007669"/>
    <property type="project" value="InterPro"/>
</dbReference>
<dbReference type="InterPro" id="IPR016185">
    <property type="entry name" value="PreATP-grasp_dom_sf"/>
</dbReference>
<dbReference type="InterPro" id="IPR011054">
    <property type="entry name" value="Rudment_hybrid_motif"/>
</dbReference>
<accession>A0A515DD59</accession>
<keyword evidence="4 6" id="KW-0067">ATP-binding</keyword>
<evidence type="ECO:0000256" key="4">
    <source>
        <dbReference type="ARBA" id="ARBA00022840"/>
    </source>
</evidence>
<dbReference type="InterPro" id="IPR005481">
    <property type="entry name" value="BC-like_N"/>
</dbReference>
<feature type="domain" description="Biotin carboxylation" evidence="8">
    <location>
        <begin position="1"/>
        <end position="487"/>
    </location>
</feature>
<dbReference type="PROSITE" id="PS50975">
    <property type="entry name" value="ATP_GRASP"/>
    <property type="match status" value="1"/>
</dbReference>
<dbReference type="Proteomes" id="UP000316798">
    <property type="component" value="Chromosome"/>
</dbReference>
<evidence type="ECO:0000256" key="2">
    <source>
        <dbReference type="ARBA" id="ARBA00022598"/>
    </source>
</evidence>
<dbReference type="OrthoDB" id="9803706at2"/>
<dbReference type="PROSITE" id="PS50979">
    <property type="entry name" value="BC"/>
    <property type="match status" value="1"/>
</dbReference>
<dbReference type="CDD" id="cd06850">
    <property type="entry name" value="biotinyl_domain"/>
    <property type="match status" value="1"/>
</dbReference>
<evidence type="ECO:0000259" key="8">
    <source>
        <dbReference type="PROSITE" id="PS50979"/>
    </source>
</evidence>
<dbReference type="RefSeq" id="WP_142819793.1">
    <property type="nucleotide sequence ID" value="NZ_CP035503.1"/>
</dbReference>
<evidence type="ECO:0000256" key="3">
    <source>
        <dbReference type="ARBA" id="ARBA00022741"/>
    </source>
</evidence>
<organism evidence="9 10">
    <name type="scientific">Rhodoferax sediminis</name>
    <dbReference type="NCBI Taxonomy" id="2509614"/>
    <lineage>
        <taxon>Bacteria</taxon>
        <taxon>Pseudomonadati</taxon>
        <taxon>Pseudomonadota</taxon>
        <taxon>Betaproteobacteria</taxon>
        <taxon>Burkholderiales</taxon>
        <taxon>Comamonadaceae</taxon>
        <taxon>Rhodoferax</taxon>
    </lineage>
</organism>
<evidence type="ECO:0000256" key="6">
    <source>
        <dbReference type="PROSITE-ProRule" id="PRU00409"/>
    </source>
</evidence>
<dbReference type="KEGG" id="rhf:EUB48_14385"/>
<dbReference type="Pfam" id="PF00289">
    <property type="entry name" value="Biotin_carb_N"/>
    <property type="match status" value="1"/>
</dbReference>
<evidence type="ECO:0000313" key="9">
    <source>
        <dbReference type="EMBL" id="QDL38344.1"/>
    </source>
</evidence>
<dbReference type="InterPro" id="IPR011761">
    <property type="entry name" value="ATP-grasp"/>
</dbReference>
<proteinExistence type="predicted"/>
<dbReference type="EMBL" id="CP035503">
    <property type="protein sequence ID" value="QDL38344.1"/>
    <property type="molecule type" value="Genomic_DNA"/>
</dbReference>
<dbReference type="InterPro" id="IPR005479">
    <property type="entry name" value="CPAse_ATP-bd"/>
</dbReference>
<gene>
    <name evidence="9" type="ORF">EUB48_14385</name>
</gene>
<dbReference type="InterPro" id="IPR050856">
    <property type="entry name" value="Biotin_carboxylase_complex"/>
</dbReference>
<dbReference type="Gene3D" id="2.40.50.100">
    <property type="match status" value="1"/>
</dbReference>